<dbReference type="RefSeq" id="XP_066700804.1">
    <property type="nucleotide sequence ID" value="XM_066844692.1"/>
</dbReference>
<comment type="caution">
    <text evidence="2">The sequence shown here is derived from an EMBL/GenBank/DDBJ whole genome shotgun (WGS) entry which is preliminary data.</text>
</comment>
<evidence type="ECO:0000313" key="2">
    <source>
        <dbReference type="EMBL" id="KAK7952742.1"/>
    </source>
</evidence>
<feature type="region of interest" description="Disordered" evidence="1">
    <location>
        <begin position="194"/>
        <end position="219"/>
    </location>
</feature>
<feature type="region of interest" description="Disordered" evidence="1">
    <location>
        <begin position="1"/>
        <end position="63"/>
    </location>
</feature>
<sequence length="432" mass="48021">MSGSTDPSKGSKRLGLEESPGDRPNKSPRVAQPVFNPSNGDEDRPHQGDGRHKDDCASQTFVAGDDRLVTDSITNNARRHNGEIAQQDNTLEVILNAHHGFEKQLLEHDDQLADAKKSIKDVKKNCSKKALDQVTRVDEKFKQEIATVKETMQTQFDAINRKTTQHNIKVHQTLSAVAKCLQELGYLTEPAVEEDQPAAVQGDSGSRQSQNAGTNTDQGFVYSNGSLQVDDVHYLSWLASLDFRPPSGIAQYKNATLRFHERDLFINSCGSRYYITVNSVQLPPISKRSRKERGHNDDDGHIARPSHKQAYRDNILELEPRKATSRPLVHPRYILPLGHLCVNQPTAADPIHWTGFHVVVDVTNPSKSLWLVHCSKSESSKGPDDHVSWPFGISGVMDAGFDLIALTPSVKWVDVPQQAKYGHLKRLNTGLA</sequence>
<evidence type="ECO:0000313" key="3">
    <source>
        <dbReference type="Proteomes" id="UP001391051"/>
    </source>
</evidence>
<feature type="region of interest" description="Disordered" evidence="1">
    <location>
        <begin position="286"/>
        <end position="306"/>
    </location>
</feature>
<dbReference type="GeneID" id="92077754"/>
<feature type="compositionally biased region" description="Basic and acidic residues" evidence="1">
    <location>
        <begin position="14"/>
        <end position="25"/>
    </location>
</feature>
<protein>
    <submittedName>
        <fullName evidence="2">Uncharacterized protein</fullName>
    </submittedName>
</protein>
<proteinExistence type="predicted"/>
<gene>
    <name evidence="2" type="ORF">PG986_008470</name>
</gene>
<name>A0ABR1QFS8_9PEZI</name>
<organism evidence="2 3">
    <name type="scientific">Apiospora aurea</name>
    <dbReference type="NCBI Taxonomy" id="335848"/>
    <lineage>
        <taxon>Eukaryota</taxon>
        <taxon>Fungi</taxon>
        <taxon>Dikarya</taxon>
        <taxon>Ascomycota</taxon>
        <taxon>Pezizomycotina</taxon>
        <taxon>Sordariomycetes</taxon>
        <taxon>Xylariomycetidae</taxon>
        <taxon>Amphisphaeriales</taxon>
        <taxon>Apiosporaceae</taxon>
        <taxon>Apiospora</taxon>
    </lineage>
</organism>
<feature type="compositionally biased region" description="Basic and acidic residues" evidence="1">
    <location>
        <begin position="41"/>
        <end position="56"/>
    </location>
</feature>
<keyword evidence="3" id="KW-1185">Reference proteome</keyword>
<accession>A0ABR1QFS8</accession>
<feature type="compositionally biased region" description="Polar residues" evidence="1">
    <location>
        <begin position="203"/>
        <end position="219"/>
    </location>
</feature>
<dbReference type="EMBL" id="JAQQWE010000005">
    <property type="protein sequence ID" value="KAK7952742.1"/>
    <property type="molecule type" value="Genomic_DNA"/>
</dbReference>
<reference evidence="2 3" key="1">
    <citation type="submission" date="2023-01" db="EMBL/GenBank/DDBJ databases">
        <title>Analysis of 21 Apiospora genomes using comparative genomics revels a genus with tremendous synthesis potential of carbohydrate active enzymes and secondary metabolites.</title>
        <authorList>
            <person name="Sorensen T."/>
        </authorList>
    </citation>
    <scope>NUCLEOTIDE SEQUENCE [LARGE SCALE GENOMIC DNA]</scope>
    <source>
        <strain evidence="2 3">CBS 24483</strain>
    </source>
</reference>
<dbReference type="Proteomes" id="UP001391051">
    <property type="component" value="Unassembled WGS sequence"/>
</dbReference>
<evidence type="ECO:0000256" key="1">
    <source>
        <dbReference type="SAM" id="MobiDB-lite"/>
    </source>
</evidence>